<dbReference type="InterPro" id="IPR036291">
    <property type="entry name" value="NAD(P)-bd_dom_sf"/>
</dbReference>
<dbReference type="OrthoDB" id="9803892at2"/>
<reference evidence="4 5" key="1">
    <citation type="submission" date="2017-04" db="EMBL/GenBank/DDBJ databases">
        <authorList>
            <person name="Afonso C.L."/>
            <person name="Miller P.J."/>
            <person name="Scott M.A."/>
            <person name="Spackman E."/>
            <person name="Goraichik I."/>
            <person name="Dimitrov K.M."/>
            <person name="Suarez D.L."/>
            <person name="Swayne D.E."/>
        </authorList>
    </citation>
    <scope>NUCLEOTIDE SEQUENCE [LARGE SCALE GENOMIC DNA]</scope>
    <source>
        <strain evidence="4 5">11</strain>
    </source>
</reference>
<keyword evidence="5" id="KW-1185">Reference proteome</keyword>
<protein>
    <recommendedName>
        <fullName evidence="2">dTDP-4-dehydrorhamnose reductase</fullName>
        <ecNumber evidence="2">1.1.1.133</ecNumber>
    </recommendedName>
</protein>
<dbReference type="STRING" id="1852522.SAMN06295960_2217"/>
<dbReference type="EMBL" id="FXAZ01000002">
    <property type="protein sequence ID" value="SMG37406.1"/>
    <property type="molecule type" value="Genomic_DNA"/>
</dbReference>
<proteinExistence type="inferred from homology"/>
<dbReference type="RefSeq" id="WP_085494404.1">
    <property type="nucleotide sequence ID" value="NZ_FXAZ01000002.1"/>
</dbReference>
<evidence type="ECO:0000256" key="2">
    <source>
        <dbReference type="RuleBase" id="RU364082"/>
    </source>
</evidence>
<evidence type="ECO:0000313" key="4">
    <source>
        <dbReference type="EMBL" id="SMG37406.1"/>
    </source>
</evidence>
<dbReference type="PANTHER" id="PTHR10491">
    <property type="entry name" value="DTDP-4-DEHYDRORHAMNOSE REDUCTASE"/>
    <property type="match status" value="1"/>
</dbReference>
<dbReference type="CDD" id="cd05254">
    <property type="entry name" value="dTDP_HR_like_SDR_e"/>
    <property type="match status" value="1"/>
</dbReference>
<keyword evidence="2" id="KW-0560">Oxidoreductase</keyword>
<accession>A0A1X7K998</accession>
<name>A0A1X7K998_9BACL</name>
<dbReference type="Pfam" id="PF04321">
    <property type="entry name" value="RmlD_sub_bind"/>
    <property type="match status" value="1"/>
</dbReference>
<dbReference type="Gene3D" id="3.40.50.720">
    <property type="entry name" value="NAD(P)-binding Rossmann-like Domain"/>
    <property type="match status" value="1"/>
</dbReference>
<comment type="similarity">
    <text evidence="1 2">Belongs to the dTDP-4-dehydrorhamnose reductase family.</text>
</comment>
<comment type="pathway">
    <text evidence="2">Carbohydrate biosynthesis; dTDP-L-rhamnose biosynthesis.</text>
</comment>
<feature type="domain" description="RmlD-like substrate binding" evidence="3">
    <location>
        <begin position="7"/>
        <end position="282"/>
    </location>
</feature>
<evidence type="ECO:0000259" key="3">
    <source>
        <dbReference type="Pfam" id="PF04321"/>
    </source>
</evidence>
<organism evidence="4 5">
    <name type="scientific">Paenibacillus aquistagni</name>
    <dbReference type="NCBI Taxonomy" id="1852522"/>
    <lineage>
        <taxon>Bacteria</taxon>
        <taxon>Bacillati</taxon>
        <taxon>Bacillota</taxon>
        <taxon>Bacilli</taxon>
        <taxon>Bacillales</taxon>
        <taxon>Paenibacillaceae</taxon>
        <taxon>Paenibacillus</taxon>
    </lineage>
</organism>
<dbReference type="UniPathway" id="UPA00124"/>
<dbReference type="AlphaFoldDB" id="A0A1X7K998"/>
<dbReference type="GO" id="GO:0019305">
    <property type="term" value="P:dTDP-rhamnose biosynthetic process"/>
    <property type="evidence" value="ECO:0007669"/>
    <property type="project" value="UniProtKB-UniPathway"/>
</dbReference>
<dbReference type="InterPro" id="IPR029903">
    <property type="entry name" value="RmlD-like-bd"/>
</dbReference>
<comment type="function">
    <text evidence="2">Catalyzes the reduction of dTDP-6-deoxy-L-lyxo-4-hexulose to yield dTDP-L-rhamnose.</text>
</comment>
<dbReference type="NCBIfam" id="TIGR01214">
    <property type="entry name" value="rmlD"/>
    <property type="match status" value="1"/>
</dbReference>
<dbReference type="GO" id="GO:0008831">
    <property type="term" value="F:dTDP-4-dehydrorhamnose reductase activity"/>
    <property type="evidence" value="ECO:0007669"/>
    <property type="project" value="UniProtKB-EC"/>
</dbReference>
<dbReference type="Gene3D" id="3.90.25.10">
    <property type="entry name" value="UDP-galactose 4-epimerase, domain 1"/>
    <property type="match status" value="1"/>
</dbReference>
<keyword evidence="2" id="KW-0521">NADP</keyword>
<gene>
    <name evidence="4" type="ORF">SAMN06295960_2217</name>
</gene>
<dbReference type="GO" id="GO:0005829">
    <property type="term" value="C:cytosol"/>
    <property type="evidence" value="ECO:0007669"/>
    <property type="project" value="TreeGrafter"/>
</dbReference>
<dbReference type="EC" id="1.1.1.133" evidence="2"/>
<dbReference type="PANTHER" id="PTHR10491:SF4">
    <property type="entry name" value="METHIONINE ADENOSYLTRANSFERASE 2 SUBUNIT BETA"/>
    <property type="match status" value="1"/>
</dbReference>
<sequence length="284" mass="31693">MSRSLVVAVTGANGQLGRDVLHALKLRGITGIGLTRTEMDIVDQAQVMHTLVPLKPDVIIHTAAYTQVDQAESERDLAYQVNAYGARNVACAAAAIDAKLIHISTDYVFDGRANKPYDEFTPVRPVNVYGASKHAGEELVMQCHRKTFLIRTSWVYGHHGHNFVKTMLRLAKSQSELKVVHDQIGCPTYTMDLAERLVDLLFTECYGVYHITNAGSCSWYEFACAIMEEKGLQVKVRSVPTSQFPRPARRPSYSVLEGMALRLQGFAPLRPWREALREMLASTI</sequence>
<evidence type="ECO:0000313" key="5">
    <source>
        <dbReference type="Proteomes" id="UP000193834"/>
    </source>
</evidence>
<evidence type="ECO:0000256" key="1">
    <source>
        <dbReference type="ARBA" id="ARBA00010944"/>
    </source>
</evidence>
<dbReference type="Proteomes" id="UP000193834">
    <property type="component" value="Unassembled WGS sequence"/>
</dbReference>
<dbReference type="InterPro" id="IPR005913">
    <property type="entry name" value="dTDP_dehydrorham_reduct"/>
</dbReference>
<dbReference type="FunFam" id="3.40.50.720:FF:000159">
    <property type="entry name" value="dTDP-4-dehydrorhamnose reductase"/>
    <property type="match status" value="1"/>
</dbReference>
<dbReference type="SUPFAM" id="SSF51735">
    <property type="entry name" value="NAD(P)-binding Rossmann-fold domains"/>
    <property type="match status" value="1"/>
</dbReference>